<feature type="region of interest" description="Disordered" evidence="1">
    <location>
        <begin position="1"/>
        <end position="27"/>
    </location>
</feature>
<sequence>MARRRRDKSPSGLKLKQPDRNGPSEQTLLDLAEKRGLFNKAQEREESIKAKTRAPESSRDDTEPMPPVVERIFETLLWTVSLSTLHFTLDVLVQNQYAAEISWPKIIGRAGQAFLVFGLLFYTLHAHASNPTILPGLPARYQPILRQSIFFVTSICAGCYLIHISNTYSYLAVMKQAPPVGCLWIWAVIELDLPWAALSLAGAAAFLWQGGYDIK</sequence>
<keyword evidence="2" id="KW-0812">Transmembrane</keyword>
<dbReference type="EMBL" id="KV875110">
    <property type="protein sequence ID" value="OIW22773.1"/>
    <property type="molecule type" value="Genomic_DNA"/>
</dbReference>
<dbReference type="InterPro" id="IPR056136">
    <property type="entry name" value="DUF7719"/>
</dbReference>
<feature type="transmembrane region" description="Helical" evidence="2">
    <location>
        <begin position="144"/>
        <end position="162"/>
    </location>
</feature>
<feature type="compositionally biased region" description="Basic and acidic residues" evidence="1">
    <location>
        <begin position="39"/>
        <end position="62"/>
    </location>
</feature>
<keyword evidence="2" id="KW-1133">Transmembrane helix</keyword>
<feature type="transmembrane region" description="Helical" evidence="2">
    <location>
        <begin position="106"/>
        <end position="124"/>
    </location>
</feature>
<dbReference type="AlphaFoldDB" id="A0A1J7I5P6"/>
<dbReference type="STRING" id="1408157.A0A1J7I5P6"/>
<feature type="transmembrane region" description="Helical" evidence="2">
    <location>
        <begin position="183"/>
        <end position="208"/>
    </location>
</feature>
<accession>A0A1J7I5P6</accession>
<dbReference type="PANTHER" id="PTHR37846">
    <property type="entry name" value="YALI0B21296P"/>
    <property type="match status" value="1"/>
</dbReference>
<dbReference type="Proteomes" id="UP000182658">
    <property type="component" value="Unassembled WGS sequence"/>
</dbReference>
<dbReference type="Pfam" id="PF24841">
    <property type="entry name" value="DUF7719"/>
    <property type="match status" value="1"/>
</dbReference>
<dbReference type="InParanoid" id="A0A1J7I5P6"/>
<keyword evidence="2" id="KW-0472">Membrane</keyword>
<dbReference type="PANTHER" id="PTHR37846:SF1">
    <property type="entry name" value="DEACETYLASE-LIKE PROTEIN"/>
    <property type="match status" value="1"/>
</dbReference>
<dbReference type="OrthoDB" id="5597489at2759"/>
<protein>
    <recommendedName>
        <fullName evidence="3">DUF7719 domain-containing protein</fullName>
    </recommendedName>
</protein>
<name>A0A1J7I5P6_9PEZI</name>
<evidence type="ECO:0000256" key="1">
    <source>
        <dbReference type="SAM" id="MobiDB-lite"/>
    </source>
</evidence>
<evidence type="ECO:0000313" key="5">
    <source>
        <dbReference type="Proteomes" id="UP000182658"/>
    </source>
</evidence>
<keyword evidence="5" id="KW-1185">Reference proteome</keyword>
<gene>
    <name evidence="4" type="ORF">CONLIGDRAFT_650215</name>
</gene>
<evidence type="ECO:0000313" key="4">
    <source>
        <dbReference type="EMBL" id="OIW22773.1"/>
    </source>
</evidence>
<evidence type="ECO:0000256" key="2">
    <source>
        <dbReference type="SAM" id="Phobius"/>
    </source>
</evidence>
<feature type="region of interest" description="Disordered" evidence="1">
    <location>
        <begin position="39"/>
        <end position="65"/>
    </location>
</feature>
<reference evidence="4 5" key="1">
    <citation type="submission" date="2016-10" db="EMBL/GenBank/DDBJ databases">
        <title>Draft genome sequence of Coniochaeta ligniaria NRRL30616, a lignocellulolytic fungus for bioabatement of inhibitors in plant biomass hydrolysates.</title>
        <authorList>
            <consortium name="DOE Joint Genome Institute"/>
            <person name="Jimenez D.J."/>
            <person name="Hector R.E."/>
            <person name="Riley R."/>
            <person name="Sun H."/>
            <person name="Grigoriev I.V."/>
            <person name="Van Elsas J.D."/>
            <person name="Nichols N.N."/>
        </authorList>
    </citation>
    <scope>NUCLEOTIDE SEQUENCE [LARGE SCALE GENOMIC DNA]</scope>
    <source>
        <strain evidence="4 5">NRRL 30616</strain>
    </source>
</reference>
<feature type="domain" description="DUF7719" evidence="3">
    <location>
        <begin position="146"/>
        <end position="214"/>
    </location>
</feature>
<evidence type="ECO:0000259" key="3">
    <source>
        <dbReference type="Pfam" id="PF24841"/>
    </source>
</evidence>
<organism evidence="4 5">
    <name type="scientific">Coniochaeta ligniaria NRRL 30616</name>
    <dbReference type="NCBI Taxonomy" id="1408157"/>
    <lineage>
        <taxon>Eukaryota</taxon>
        <taxon>Fungi</taxon>
        <taxon>Dikarya</taxon>
        <taxon>Ascomycota</taxon>
        <taxon>Pezizomycotina</taxon>
        <taxon>Sordariomycetes</taxon>
        <taxon>Sordariomycetidae</taxon>
        <taxon>Coniochaetales</taxon>
        <taxon>Coniochaetaceae</taxon>
        <taxon>Coniochaeta</taxon>
    </lineage>
</organism>
<proteinExistence type="predicted"/>